<dbReference type="EMBL" id="JAWDIQ010000003">
    <property type="protein sequence ID" value="MDY0410381.1"/>
    <property type="molecule type" value="Genomic_DNA"/>
</dbReference>
<sequence>MTLYQVLLFIHIFSAIIGLGPGFIMTLIPVKAQNMAEVRHAYRIRTMVHIIIMIGGTLLLVTGLTMGFLNPALFRAGWYVTSLTLYMVALAMGPFVLKPFSRPIKELLKTYQGEEIPEEYYVHARKVFNSEHVENIIFIIIISLMILKPF</sequence>
<feature type="transmembrane region" description="Helical" evidence="1">
    <location>
        <begin position="48"/>
        <end position="70"/>
    </location>
</feature>
<keyword evidence="1" id="KW-0812">Transmembrane</keyword>
<dbReference type="InterPro" id="IPR018729">
    <property type="entry name" value="DUF2269_transmembrane"/>
</dbReference>
<organism evidence="2 3">
    <name type="scientific">Paracerasibacillus soli</name>
    <dbReference type="NCBI Taxonomy" id="480284"/>
    <lineage>
        <taxon>Bacteria</taxon>
        <taxon>Bacillati</taxon>
        <taxon>Bacillota</taxon>
        <taxon>Bacilli</taxon>
        <taxon>Bacillales</taxon>
        <taxon>Bacillaceae</taxon>
        <taxon>Paracerasibacillus</taxon>
    </lineage>
</organism>
<evidence type="ECO:0000313" key="3">
    <source>
        <dbReference type="Proteomes" id="UP001275315"/>
    </source>
</evidence>
<feature type="transmembrane region" description="Helical" evidence="1">
    <location>
        <begin position="6"/>
        <end position="28"/>
    </location>
</feature>
<keyword evidence="1" id="KW-1133">Transmembrane helix</keyword>
<evidence type="ECO:0000313" key="2">
    <source>
        <dbReference type="EMBL" id="MDY0410381.1"/>
    </source>
</evidence>
<keyword evidence="3" id="KW-1185">Reference proteome</keyword>
<gene>
    <name evidence="2" type="ORF">RWD45_19795</name>
</gene>
<name>A0ABU5CWX4_9BACI</name>
<dbReference type="RefSeq" id="WP_320381257.1">
    <property type="nucleotide sequence ID" value="NZ_JAWDIQ010000003.1"/>
</dbReference>
<dbReference type="Proteomes" id="UP001275315">
    <property type="component" value="Unassembled WGS sequence"/>
</dbReference>
<comment type="caution">
    <text evidence="2">The sequence shown here is derived from an EMBL/GenBank/DDBJ whole genome shotgun (WGS) entry which is preliminary data.</text>
</comment>
<feature type="transmembrane region" description="Helical" evidence="1">
    <location>
        <begin position="76"/>
        <end position="97"/>
    </location>
</feature>
<protein>
    <submittedName>
        <fullName evidence="2">DUF2269 family protein</fullName>
    </submittedName>
</protein>
<proteinExistence type="predicted"/>
<dbReference type="Pfam" id="PF10027">
    <property type="entry name" value="DUF2269"/>
    <property type="match status" value="1"/>
</dbReference>
<keyword evidence="1" id="KW-0472">Membrane</keyword>
<reference evidence="2 3" key="1">
    <citation type="submission" date="2023-10" db="EMBL/GenBank/DDBJ databases">
        <title>Virgibacillus soli CC-YMP-6 genome.</title>
        <authorList>
            <person name="Miliotis G."/>
            <person name="Sengupta P."/>
            <person name="Hameed A."/>
            <person name="Chuvochina M."/>
            <person name="Mcdonagh F."/>
            <person name="Simpson A.C."/>
            <person name="Singh N.K."/>
            <person name="Rekha P.D."/>
            <person name="Raman K."/>
            <person name="Hugenholtz P."/>
            <person name="Venkateswaran K."/>
        </authorList>
    </citation>
    <scope>NUCLEOTIDE SEQUENCE [LARGE SCALE GENOMIC DNA]</scope>
    <source>
        <strain evidence="2 3">CC-YMP-6</strain>
    </source>
</reference>
<evidence type="ECO:0000256" key="1">
    <source>
        <dbReference type="SAM" id="Phobius"/>
    </source>
</evidence>
<accession>A0ABU5CWX4</accession>